<feature type="region of interest" description="Disordered" evidence="1">
    <location>
        <begin position="55"/>
        <end position="74"/>
    </location>
</feature>
<dbReference type="STRING" id="307972.A0A2G8JJM5"/>
<dbReference type="PANTHER" id="PTHR47510">
    <property type="entry name" value="REVERSE TRANSCRIPTASE DOMAIN-CONTAINING PROTEIN"/>
    <property type="match status" value="1"/>
</dbReference>
<evidence type="ECO:0000256" key="1">
    <source>
        <dbReference type="SAM" id="MobiDB-lite"/>
    </source>
</evidence>
<keyword evidence="4" id="KW-1185">Reference proteome</keyword>
<dbReference type="Proteomes" id="UP000230750">
    <property type="component" value="Unassembled WGS sequence"/>
</dbReference>
<comment type="caution">
    <text evidence="3">The sequence shown here is derived from an EMBL/GenBank/DDBJ whole genome shotgun (WGS) entry which is preliminary data.</text>
</comment>
<proteinExistence type="predicted"/>
<reference evidence="3 4" key="1">
    <citation type="journal article" date="2017" name="PLoS Biol.">
        <title>The sea cucumber genome provides insights into morphological evolution and visceral regeneration.</title>
        <authorList>
            <person name="Zhang X."/>
            <person name="Sun L."/>
            <person name="Yuan J."/>
            <person name="Sun Y."/>
            <person name="Gao Y."/>
            <person name="Zhang L."/>
            <person name="Li S."/>
            <person name="Dai H."/>
            <person name="Hamel J.F."/>
            <person name="Liu C."/>
            <person name="Yu Y."/>
            <person name="Liu S."/>
            <person name="Lin W."/>
            <person name="Guo K."/>
            <person name="Jin S."/>
            <person name="Xu P."/>
            <person name="Storey K.B."/>
            <person name="Huan P."/>
            <person name="Zhang T."/>
            <person name="Zhou Y."/>
            <person name="Zhang J."/>
            <person name="Lin C."/>
            <person name="Li X."/>
            <person name="Xing L."/>
            <person name="Huo D."/>
            <person name="Sun M."/>
            <person name="Wang L."/>
            <person name="Mercier A."/>
            <person name="Li F."/>
            <person name="Yang H."/>
            <person name="Xiang J."/>
        </authorList>
    </citation>
    <scope>NUCLEOTIDE SEQUENCE [LARGE SCALE GENOMIC DNA]</scope>
    <source>
        <strain evidence="3">Shaxun</strain>
        <tissue evidence="3">Muscle</tissue>
    </source>
</reference>
<feature type="chain" id="PRO_5013923458" evidence="2">
    <location>
        <begin position="24"/>
        <end position="254"/>
    </location>
</feature>
<protein>
    <submittedName>
        <fullName evidence="3">Uncharacterized protein</fullName>
    </submittedName>
</protein>
<dbReference type="AlphaFoldDB" id="A0A2G8JJM5"/>
<dbReference type="PANTHER" id="PTHR47510:SF3">
    <property type="entry name" value="ENDO_EXONUCLEASE_PHOSPHATASE DOMAIN-CONTAINING PROTEIN"/>
    <property type="match status" value="1"/>
</dbReference>
<keyword evidence="2" id="KW-0732">Signal</keyword>
<feature type="signal peptide" evidence="2">
    <location>
        <begin position="1"/>
        <end position="23"/>
    </location>
</feature>
<evidence type="ECO:0000256" key="2">
    <source>
        <dbReference type="SAM" id="SignalP"/>
    </source>
</evidence>
<dbReference type="OrthoDB" id="6154363at2759"/>
<organism evidence="3 4">
    <name type="scientific">Stichopus japonicus</name>
    <name type="common">Sea cucumber</name>
    <dbReference type="NCBI Taxonomy" id="307972"/>
    <lineage>
        <taxon>Eukaryota</taxon>
        <taxon>Metazoa</taxon>
        <taxon>Echinodermata</taxon>
        <taxon>Eleutherozoa</taxon>
        <taxon>Echinozoa</taxon>
        <taxon>Holothuroidea</taxon>
        <taxon>Aspidochirotacea</taxon>
        <taxon>Aspidochirotida</taxon>
        <taxon>Stichopodidae</taxon>
        <taxon>Apostichopus</taxon>
    </lineage>
</organism>
<dbReference type="EMBL" id="MRZV01001778">
    <property type="protein sequence ID" value="PIK35952.1"/>
    <property type="molecule type" value="Genomic_DNA"/>
</dbReference>
<gene>
    <name evidence="3" type="ORF">BSL78_27216</name>
</gene>
<evidence type="ECO:0000313" key="4">
    <source>
        <dbReference type="Proteomes" id="UP000230750"/>
    </source>
</evidence>
<name>A0A2G8JJM5_STIJA</name>
<accession>A0A2G8JJM5</accession>
<sequence length="254" mass="29260">MDTVLFFVMWMLIILASFRQTGAVNTNQDILRYSAYELKSLRPGRSNQHKIFDLPKEMRPRQRGHRSDRTPESLKERGGGVCAFINNKWCSPNNVHIKETLCTPDIELLALTIRPFYLPREFPAIHINVVYIPPSANVETAHAILIGLIAEQQTKSPDASHARNNMLDLFYCSVKDAYKPTFHPPLGNSDHDVITLYPTYRPVLRQSKPIKKTIEVWNQAVQERLQDCFEETDWDLFMNNCKDIDELTDTVGDI</sequence>
<evidence type="ECO:0000313" key="3">
    <source>
        <dbReference type="EMBL" id="PIK35952.1"/>
    </source>
</evidence>